<dbReference type="SMART" id="SM00409">
    <property type="entry name" value="IG"/>
    <property type="match status" value="1"/>
</dbReference>
<keyword evidence="7" id="KW-1185">Reference proteome</keyword>
<dbReference type="Bgee" id="ENSACLG00000002385">
    <property type="expression patterns" value="Expressed in ovary and 5 other cell types or tissues"/>
</dbReference>
<dbReference type="AlphaFoldDB" id="A0A3P8NFF9"/>
<dbReference type="GO" id="GO:0009897">
    <property type="term" value="C:external side of plasma membrane"/>
    <property type="evidence" value="ECO:0007669"/>
    <property type="project" value="TreeGrafter"/>
</dbReference>
<evidence type="ECO:0000259" key="5">
    <source>
        <dbReference type="PROSITE" id="PS50835"/>
    </source>
</evidence>
<dbReference type="GO" id="GO:0050852">
    <property type="term" value="P:T cell receptor signaling pathway"/>
    <property type="evidence" value="ECO:0007669"/>
    <property type="project" value="TreeGrafter"/>
</dbReference>
<reference evidence="6" key="1">
    <citation type="submission" date="2025-08" db="UniProtKB">
        <authorList>
            <consortium name="Ensembl"/>
        </authorList>
    </citation>
    <scope>IDENTIFICATION</scope>
</reference>
<dbReference type="Gene3D" id="2.60.40.10">
    <property type="entry name" value="Immunoglobulins"/>
    <property type="match status" value="1"/>
</dbReference>
<dbReference type="InterPro" id="IPR013106">
    <property type="entry name" value="Ig_V-set"/>
</dbReference>
<dbReference type="SMART" id="SM00408">
    <property type="entry name" value="IGc2"/>
    <property type="match status" value="1"/>
</dbReference>
<reference evidence="6" key="2">
    <citation type="submission" date="2025-09" db="UniProtKB">
        <authorList>
            <consortium name="Ensembl"/>
        </authorList>
    </citation>
    <scope>IDENTIFICATION</scope>
</reference>
<dbReference type="GO" id="GO:0001817">
    <property type="term" value="P:regulation of cytokine production"/>
    <property type="evidence" value="ECO:0007669"/>
    <property type="project" value="TreeGrafter"/>
</dbReference>
<organism evidence="6 7">
    <name type="scientific">Astatotilapia calliptera</name>
    <name type="common">Eastern happy</name>
    <name type="synonym">Chromis callipterus</name>
    <dbReference type="NCBI Taxonomy" id="8154"/>
    <lineage>
        <taxon>Eukaryota</taxon>
        <taxon>Metazoa</taxon>
        <taxon>Chordata</taxon>
        <taxon>Craniata</taxon>
        <taxon>Vertebrata</taxon>
        <taxon>Euteleostomi</taxon>
        <taxon>Actinopterygii</taxon>
        <taxon>Neopterygii</taxon>
        <taxon>Teleostei</taxon>
        <taxon>Neoteleostei</taxon>
        <taxon>Acanthomorphata</taxon>
        <taxon>Ovalentaria</taxon>
        <taxon>Cichlomorphae</taxon>
        <taxon>Cichliformes</taxon>
        <taxon>Cichlidae</taxon>
        <taxon>African cichlids</taxon>
        <taxon>Pseudocrenilabrinae</taxon>
        <taxon>Haplochromini</taxon>
        <taxon>Astatotilapia</taxon>
    </lineage>
</organism>
<dbReference type="PROSITE" id="PS50835">
    <property type="entry name" value="IG_LIKE"/>
    <property type="match status" value="1"/>
</dbReference>
<dbReference type="InterPro" id="IPR036179">
    <property type="entry name" value="Ig-like_dom_sf"/>
</dbReference>
<dbReference type="GO" id="GO:0005102">
    <property type="term" value="F:signaling receptor binding"/>
    <property type="evidence" value="ECO:0007669"/>
    <property type="project" value="TreeGrafter"/>
</dbReference>
<evidence type="ECO:0000256" key="2">
    <source>
        <dbReference type="ARBA" id="ARBA00023136"/>
    </source>
</evidence>
<accession>A0A3P8NFF9</accession>
<dbReference type="SUPFAM" id="SSF48726">
    <property type="entry name" value="Immunoglobulin"/>
    <property type="match status" value="1"/>
</dbReference>
<dbReference type="STRING" id="8154.ENSACLP00000003506"/>
<comment type="subcellular location">
    <subcellularLocation>
        <location evidence="1">Membrane</location>
    </subcellularLocation>
</comment>
<evidence type="ECO:0000256" key="3">
    <source>
        <dbReference type="ARBA" id="ARBA00023319"/>
    </source>
</evidence>
<dbReference type="InterPro" id="IPR003599">
    <property type="entry name" value="Ig_sub"/>
</dbReference>
<dbReference type="PANTHER" id="PTHR24100">
    <property type="entry name" value="BUTYROPHILIN"/>
    <property type="match status" value="1"/>
</dbReference>
<evidence type="ECO:0000256" key="1">
    <source>
        <dbReference type="ARBA" id="ARBA00004370"/>
    </source>
</evidence>
<keyword evidence="2" id="KW-0472">Membrane</keyword>
<dbReference type="Ensembl" id="ENSACLT00000003585.2">
    <property type="protein sequence ID" value="ENSACLP00000003506.2"/>
    <property type="gene ID" value="ENSACLG00000002385.2"/>
</dbReference>
<dbReference type="InterPro" id="IPR050504">
    <property type="entry name" value="IgSF_BTN/MOG"/>
</dbReference>
<dbReference type="PANTHER" id="PTHR24100:SF151">
    <property type="entry name" value="ICOS LIGAND"/>
    <property type="match status" value="1"/>
</dbReference>
<dbReference type="SMART" id="SM00406">
    <property type="entry name" value="IGv"/>
    <property type="match status" value="1"/>
</dbReference>
<evidence type="ECO:0000313" key="7">
    <source>
        <dbReference type="Proteomes" id="UP000265100"/>
    </source>
</evidence>
<feature type="chain" id="PRO_5044345469" description="Ig-like domain-containing protein" evidence="4">
    <location>
        <begin position="34"/>
        <end position="212"/>
    </location>
</feature>
<proteinExistence type="predicted"/>
<dbReference type="OMA" id="ILAGVEW"/>
<protein>
    <recommendedName>
        <fullName evidence="5">Ig-like domain-containing protein</fullName>
    </recommendedName>
</protein>
<evidence type="ECO:0000256" key="4">
    <source>
        <dbReference type="SAM" id="SignalP"/>
    </source>
</evidence>
<dbReference type="InterPro" id="IPR007110">
    <property type="entry name" value="Ig-like_dom"/>
</dbReference>
<evidence type="ECO:0000313" key="6">
    <source>
        <dbReference type="Ensembl" id="ENSACLP00000003506.2"/>
    </source>
</evidence>
<feature type="domain" description="Ig-like" evidence="5">
    <location>
        <begin position="48"/>
        <end position="165"/>
    </location>
</feature>
<feature type="signal peptide" evidence="4">
    <location>
        <begin position="1"/>
        <end position="33"/>
    </location>
</feature>
<dbReference type="InterPro" id="IPR003598">
    <property type="entry name" value="Ig_sub2"/>
</dbReference>
<dbReference type="Proteomes" id="UP000265100">
    <property type="component" value="Unplaced"/>
</dbReference>
<keyword evidence="3" id="KW-0393">Immunoglobulin domain</keyword>
<dbReference type="Pfam" id="PF07686">
    <property type="entry name" value="V-set"/>
    <property type="match status" value="1"/>
</dbReference>
<sequence length="212" mass="24490">MLGSKSFCVKFACSLHVCMASLHLFWLPPTVRRHAVSGVRLLDDSKLPVGLGVTGYLVNITAESGQNVTLSCRANNNNLVTFLEWSKHGLRKGYLLLYRDERFDLENQHPSFKNRVELQDRQMKDGDVSLILKNVTLDDRGRYECRVETKINRRKRANQDDDPLSVCVIRGEAASWLLMFILKAFKQERLNCINRERKHECFFILAFVMIVE</sequence>
<keyword evidence="4" id="KW-0732">Signal</keyword>
<name>A0A3P8NFF9_ASTCA</name>
<dbReference type="InterPro" id="IPR013783">
    <property type="entry name" value="Ig-like_fold"/>
</dbReference>
<dbReference type="GeneTree" id="ENSGT01120000272315"/>